<keyword evidence="2" id="KW-1278">Translocase</keyword>
<evidence type="ECO:0000313" key="5">
    <source>
        <dbReference type="EMBL" id="GLC25276.1"/>
    </source>
</evidence>
<keyword evidence="6" id="KW-1185">Reference proteome</keyword>
<keyword evidence="3" id="KW-0732">Signal</keyword>
<dbReference type="AlphaFoldDB" id="A0AA37Q903"/>
<feature type="signal peptide" evidence="3">
    <location>
        <begin position="1"/>
        <end position="20"/>
    </location>
</feature>
<dbReference type="PROSITE" id="PS50846">
    <property type="entry name" value="HMA_2"/>
    <property type="match status" value="1"/>
</dbReference>
<evidence type="ECO:0000313" key="6">
    <source>
        <dbReference type="Proteomes" id="UP001161325"/>
    </source>
</evidence>
<proteinExistence type="predicted"/>
<evidence type="ECO:0000259" key="4">
    <source>
        <dbReference type="PROSITE" id="PS50846"/>
    </source>
</evidence>
<accession>A0AA37Q903</accession>
<dbReference type="Gene3D" id="3.30.70.100">
    <property type="match status" value="1"/>
</dbReference>
<dbReference type="PANTHER" id="PTHR43520:SF8">
    <property type="entry name" value="P-TYPE CU(+) TRANSPORTER"/>
    <property type="match status" value="1"/>
</dbReference>
<evidence type="ECO:0000256" key="3">
    <source>
        <dbReference type="SAM" id="SignalP"/>
    </source>
</evidence>
<dbReference type="GO" id="GO:0005507">
    <property type="term" value="F:copper ion binding"/>
    <property type="evidence" value="ECO:0007669"/>
    <property type="project" value="TreeGrafter"/>
</dbReference>
<feature type="chain" id="PRO_5041405213" description="HMA domain-containing protein" evidence="3">
    <location>
        <begin position="21"/>
        <end position="144"/>
    </location>
</feature>
<name>A0AA37Q903_9BACT</name>
<dbReference type="GO" id="GO:0055070">
    <property type="term" value="P:copper ion homeostasis"/>
    <property type="evidence" value="ECO:0007669"/>
    <property type="project" value="TreeGrafter"/>
</dbReference>
<dbReference type="PRINTS" id="PR00946">
    <property type="entry name" value="HGSCAVENGER"/>
</dbReference>
<dbReference type="InterPro" id="IPR036163">
    <property type="entry name" value="HMA_dom_sf"/>
</dbReference>
<organism evidence="5 6">
    <name type="scientific">Roseisolibacter agri</name>
    <dbReference type="NCBI Taxonomy" id="2014610"/>
    <lineage>
        <taxon>Bacteria</taxon>
        <taxon>Pseudomonadati</taxon>
        <taxon>Gemmatimonadota</taxon>
        <taxon>Gemmatimonadia</taxon>
        <taxon>Gemmatimonadales</taxon>
        <taxon>Gemmatimonadaceae</taxon>
        <taxon>Roseisolibacter</taxon>
    </lineage>
</organism>
<dbReference type="EMBL" id="BRXS01000003">
    <property type="protein sequence ID" value="GLC25276.1"/>
    <property type="molecule type" value="Genomic_DNA"/>
</dbReference>
<evidence type="ECO:0000256" key="2">
    <source>
        <dbReference type="ARBA" id="ARBA00022967"/>
    </source>
</evidence>
<evidence type="ECO:0000256" key="1">
    <source>
        <dbReference type="ARBA" id="ARBA00022723"/>
    </source>
</evidence>
<dbReference type="GO" id="GO:0016020">
    <property type="term" value="C:membrane"/>
    <property type="evidence" value="ECO:0007669"/>
    <property type="project" value="TreeGrafter"/>
</dbReference>
<dbReference type="InterPro" id="IPR001802">
    <property type="entry name" value="MerP/CopZ"/>
</dbReference>
<dbReference type="Proteomes" id="UP001161325">
    <property type="component" value="Unassembled WGS sequence"/>
</dbReference>
<sequence>MLPVLSMNKSLATFGLLAVAGALSLCDLCGPGAQSAAAPGGLVSVAYAMPVPGPSLQAPAQARAQAPAQVAAPKTVTLAVKGMTCGGCVLSTRKVLTRLPGVAKADVSYEKGTAVVTYDPRKVTVEQMVAAIKTLGYTATPAAG</sequence>
<keyword evidence="1" id="KW-0479">Metal-binding</keyword>
<dbReference type="FunFam" id="3.30.70.100:FF:000005">
    <property type="entry name" value="Copper-exporting P-type ATPase A"/>
    <property type="match status" value="1"/>
</dbReference>
<reference evidence="5" key="1">
    <citation type="submission" date="2022-08" db="EMBL/GenBank/DDBJ databases">
        <title>Draft genome sequencing of Roseisolibacter agri AW1220.</title>
        <authorList>
            <person name="Tobiishi Y."/>
            <person name="Tonouchi A."/>
        </authorList>
    </citation>
    <scope>NUCLEOTIDE SEQUENCE</scope>
    <source>
        <strain evidence="5">AW1220</strain>
    </source>
</reference>
<dbReference type="SUPFAM" id="SSF55008">
    <property type="entry name" value="HMA, heavy metal-associated domain"/>
    <property type="match status" value="1"/>
</dbReference>
<dbReference type="GO" id="GO:0043682">
    <property type="term" value="F:P-type divalent copper transporter activity"/>
    <property type="evidence" value="ECO:0007669"/>
    <property type="project" value="TreeGrafter"/>
</dbReference>
<dbReference type="InterPro" id="IPR006121">
    <property type="entry name" value="HMA_dom"/>
</dbReference>
<protein>
    <recommendedName>
        <fullName evidence="4">HMA domain-containing protein</fullName>
    </recommendedName>
</protein>
<dbReference type="PANTHER" id="PTHR43520">
    <property type="entry name" value="ATP7, ISOFORM B"/>
    <property type="match status" value="1"/>
</dbReference>
<feature type="domain" description="HMA" evidence="4">
    <location>
        <begin position="74"/>
        <end position="140"/>
    </location>
</feature>
<comment type="caution">
    <text evidence="5">The sequence shown here is derived from an EMBL/GenBank/DDBJ whole genome shotgun (WGS) entry which is preliminary data.</text>
</comment>
<gene>
    <name evidence="5" type="ORF">rosag_17890</name>
</gene>
<dbReference type="CDD" id="cd00371">
    <property type="entry name" value="HMA"/>
    <property type="match status" value="1"/>
</dbReference>
<dbReference type="Pfam" id="PF00403">
    <property type="entry name" value="HMA"/>
    <property type="match status" value="1"/>
</dbReference>